<dbReference type="AlphaFoldDB" id="A0A839HJU9"/>
<dbReference type="PANTHER" id="PTHR36919">
    <property type="entry name" value="BLR1215 PROTEIN"/>
    <property type="match status" value="1"/>
</dbReference>
<feature type="signal peptide" evidence="1">
    <location>
        <begin position="1"/>
        <end position="20"/>
    </location>
</feature>
<dbReference type="RefSeq" id="WP_182663350.1">
    <property type="nucleotide sequence ID" value="NZ_JACIVI010000002.1"/>
</dbReference>
<name>A0A839HJU9_9BURK</name>
<dbReference type="EMBL" id="JACIVI010000002">
    <property type="protein sequence ID" value="MBB1161936.1"/>
    <property type="molecule type" value="Genomic_DNA"/>
</dbReference>
<keyword evidence="4" id="KW-1185">Reference proteome</keyword>
<evidence type="ECO:0000313" key="3">
    <source>
        <dbReference type="EMBL" id="MBB1161936.1"/>
    </source>
</evidence>
<comment type="caution">
    <text evidence="3">The sequence shown here is derived from an EMBL/GenBank/DDBJ whole genome shotgun (WGS) entry which is preliminary data.</text>
</comment>
<dbReference type="InterPro" id="IPR019223">
    <property type="entry name" value="DUF2147"/>
</dbReference>
<gene>
    <name evidence="3" type="ORF">H4F90_08085</name>
</gene>
<evidence type="ECO:0000259" key="2">
    <source>
        <dbReference type="Pfam" id="PF09917"/>
    </source>
</evidence>
<dbReference type="Gene3D" id="2.40.128.520">
    <property type="match status" value="1"/>
</dbReference>
<feature type="domain" description="DUF2147" evidence="2">
    <location>
        <begin position="26"/>
        <end position="145"/>
    </location>
</feature>
<protein>
    <submittedName>
        <fullName evidence="3">DUF2147 domain-containing protein</fullName>
    </submittedName>
</protein>
<keyword evidence="1" id="KW-0732">Signal</keyword>
<feature type="chain" id="PRO_5032382246" evidence="1">
    <location>
        <begin position="21"/>
        <end position="147"/>
    </location>
</feature>
<reference evidence="3 4" key="1">
    <citation type="submission" date="2020-08" db="EMBL/GenBank/DDBJ databases">
        <title>Aquariorum lacteus gen. nov., sp. nov., a new member of the family Comamonadaceae, isolated from freshwater aquarium.</title>
        <authorList>
            <person name="Chun S.-J."/>
        </authorList>
    </citation>
    <scope>NUCLEOTIDE SEQUENCE [LARGE SCALE GENOMIC DNA]</scope>
    <source>
        <strain evidence="3 4">SJAQ100</strain>
    </source>
</reference>
<accession>A0A839HJU9</accession>
<sequence>MIRPLMISLALLACSGLAAAQSTPVGLWKSVDDKTGKERSLVRIAETGGHLVGRIEKRLDPTAKPDAVCGKCSDDRKDKPMDGLEVIRGVQAAGDGKVWTGGQILDPEEGKTYQVKLTPVEGGSKLEVRGFIGFSLLGRTQTWLRVE</sequence>
<dbReference type="Pfam" id="PF09917">
    <property type="entry name" value="DUF2147"/>
    <property type="match status" value="1"/>
</dbReference>
<evidence type="ECO:0000313" key="4">
    <source>
        <dbReference type="Proteomes" id="UP000586093"/>
    </source>
</evidence>
<dbReference type="PANTHER" id="PTHR36919:SF3">
    <property type="entry name" value="BLL5882 PROTEIN"/>
    <property type="match status" value="1"/>
</dbReference>
<evidence type="ECO:0000256" key="1">
    <source>
        <dbReference type="SAM" id="SignalP"/>
    </source>
</evidence>
<organism evidence="3 4">
    <name type="scientific">Aquariibacter albus</name>
    <dbReference type="NCBI Taxonomy" id="2759899"/>
    <lineage>
        <taxon>Bacteria</taxon>
        <taxon>Pseudomonadati</taxon>
        <taxon>Pseudomonadota</taxon>
        <taxon>Betaproteobacteria</taxon>
        <taxon>Burkholderiales</taxon>
        <taxon>Sphaerotilaceae</taxon>
        <taxon>Aquariibacter</taxon>
    </lineage>
</organism>
<dbReference type="Proteomes" id="UP000586093">
    <property type="component" value="Unassembled WGS sequence"/>
</dbReference>
<proteinExistence type="predicted"/>